<dbReference type="EMBL" id="VSSQ01146886">
    <property type="protein sequence ID" value="MPN65067.1"/>
    <property type="molecule type" value="Genomic_DNA"/>
</dbReference>
<dbReference type="Gene3D" id="3.40.50.300">
    <property type="entry name" value="P-loop containing nucleotide triphosphate hydrolases"/>
    <property type="match status" value="1"/>
</dbReference>
<reference evidence="1" key="1">
    <citation type="submission" date="2019-08" db="EMBL/GenBank/DDBJ databases">
        <authorList>
            <person name="Kucharzyk K."/>
            <person name="Murdoch R.W."/>
            <person name="Higgins S."/>
            <person name="Loffler F."/>
        </authorList>
    </citation>
    <scope>NUCLEOTIDE SEQUENCE</scope>
</reference>
<comment type="caution">
    <text evidence="1">The sequence shown here is derived from an EMBL/GenBank/DDBJ whole genome shotgun (WGS) entry which is preliminary data.</text>
</comment>
<dbReference type="AlphaFoldDB" id="A0A645JP04"/>
<evidence type="ECO:0008006" key="2">
    <source>
        <dbReference type="Google" id="ProtNLM"/>
    </source>
</evidence>
<gene>
    <name evidence="1" type="ORF">SDC9_212846</name>
</gene>
<name>A0A645JP04_9ZZZZ</name>
<sequence length="110" mass="12840">MKSIITDHDSYEDQLARYTRADILYIDDLFKSKRGDQDGLSPSDADVRLAFELINGRYVENKIVVISSEWLLTQELLAVDEGTFSRVYERTKGYRVEIKREEGRNYRIDG</sequence>
<evidence type="ECO:0000313" key="1">
    <source>
        <dbReference type="EMBL" id="MPN65067.1"/>
    </source>
</evidence>
<protein>
    <recommendedName>
        <fullName evidence="2">IstB-like ATP-binding protein domain-containing protein</fullName>
    </recommendedName>
</protein>
<accession>A0A645JP04</accession>
<dbReference type="InterPro" id="IPR027417">
    <property type="entry name" value="P-loop_NTPase"/>
</dbReference>
<proteinExistence type="predicted"/>
<organism evidence="1">
    <name type="scientific">bioreactor metagenome</name>
    <dbReference type="NCBI Taxonomy" id="1076179"/>
    <lineage>
        <taxon>unclassified sequences</taxon>
        <taxon>metagenomes</taxon>
        <taxon>ecological metagenomes</taxon>
    </lineage>
</organism>